<reference evidence="1 2" key="1">
    <citation type="journal article" date="2020" name="J Geophys Res Biogeosci">
        <title>Magnetotaxis as an Adaptation to Enable Bacterial Shuttling of Microbial Sulfur and Sulfur Cycling Across Aquatic Oxic#Anoxic Interfaces.</title>
        <authorList>
            <person name="Li J."/>
            <person name="Liu P."/>
            <person name="Wang J."/>
            <person name="Roberts A.P."/>
            <person name="Pan Y."/>
        </authorList>
    </citation>
    <scope>NUCLEOTIDE SEQUENCE [LARGE SCALE GENOMIC DNA]</scope>
    <source>
        <strain evidence="1 2">MYR-1_YQ</strain>
    </source>
</reference>
<organism evidence="1 2">
    <name type="scientific">Candidatus Magnetobacterium casense</name>
    <dbReference type="NCBI Taxonomy" id="1455061"/>
    <lineage>
        <taxon>Bacteria</taxon>
        <taxon>Pseudomonadati</taxon>
        <taxon>Nitrospirota</taxon>
        <taxon>Thermodesulfovibrionia</taxon>
        <taxon>Thermodesulfovibrionales</taxon>
        <taxon>Candidatus Magnetobacteriaceae</taxon>
        <taxon>Candidatus Magnetobacterium</taxon>
    </lineage>
</organism>
<protein>
    <submittedName>
        <fullName evidence="1">Uncharacterized protein</fullName>
    </submittedName>
</protein>
<keyword evidence="2" id="KW-1185">Reference proteome</keyword>
<evidence type="ECO:0000313" key="2">
    <source>
        <dbReference type="Proteomes" id="UP001196980"/>
    </source>
</evidence>
<evidence type="ECO:0000313" key="1">
    <source>
        <dbReference type="EMBL" id="MBV6343680.1"/>
    </source>
</evidence>
<comment type="caution">
    <text evidence="1">The sequence shown here is derived from an EMBL/GenBank/DDBJ whole genome shotgun (WGS) entry which is preliminary data.</text>
</comment>
<name>A0ABS6S495_9BACT</name>
<proteinExistence type="predicted"/>
<dbReference type="EMBL" id="JABXWD010000733">
    <property type="protein sequence ID" value="MBV6343680.1"/>
    <property type="molecule type" value="Genomic_DNA"/>
</dbReference>
<feature type="non-terminal residue" evidence="1">
    <location>
        <position position="113"/>
    </location>
</feature>
<dbReference type="Proteomes" id="UP001196980">
    <property type="component" value="Unassembled WGS sequence"/>
</dbReference>
<accession>A0ABS6S495</accession>
<sequence>MEAWETIGAFNRAHAETKEIKPIMKDGEVIGYEAHVQLWRDGHVVGGAIMPCYLTENCCRGKTGDDKHKACMSAAQTFATSKAYRMNYSYVAILAGYQPMPAEEVTNDMAGGD</sequence>
<gene>
    <name evidence="1" type="ORF">HWQ67_19100</name>
</gene>